<dbReference type="EMBL" id="KN832877">
    <property type="protein sequence ID" value="KIN00118.1"/>
    <property type="molecule type" value="Genomic_DNA"/>
</dbReference>
<dbReference type="Proteomes" id="UP000054321">
    <property type="component" value="Unassembled WGS sequence"/>
</dbReference>
<dbReference type="HOGENOM" id="CLU_2085469_0_0_1"/>
<dbReference type="InParanoid" id="A0A0C3DDV4"/>
<reference evidence="3" key="2">
    <citation type="submission" date="2015-01" db="EMBL/GenBank/DDBJ databases">
        <title>Evolutionary Origins and Diversification of the Mycorrhizal Mutualists.</title>
        <authorList>
            <consortium name="DOE Joint Genome Institute"/>
            <consortium name="Mycorrhizal Genomics Consortium"/>
            <person name="Kohler A."/>
            <person name="Kuo A."/>
            <person name="Nagy L.G."/>
            <person name="Floudas D."/>
            <person name="Copeland A."/>
            <person name="Barry K.W."/>
            <person name="Cichocki N."/>
            <person name="Veneault-Fourrey C."/>
            <person name="LaButti K."/>
            <person name="Lindquist E.A."/>
            <person name="Lipzen A."/>
            <person name="Lundell T."/>
            <person name="Morin E."/>
            <person name="Murat C."/>
            <person name="Riley R."/>
            <person name="Ohm R."/>
            <person name="Sun H."/>
            <person name="Tunlid A."/>
            <person name="Henrissat B."/>
            <person name="Grigoriev I.V."/>
            <person name="Hibbett D.S."/>
            <person name="Martin F."/>
        </authorList>
    </citation>
    <scope>NUCLEOTIDE SEQUENCE [LARGE SCALE GENOMIC DNA]</scope>
    <source>
        <strain evidence="3">Zn</strain>
    </source>
</reference>
<proteinExistence type="predicted"/>
<name>A0A0C3DDV4_OIDMZ</name>
<gene>
    <name evidence="2" type="ORF">OIDMADRAFT_145636</name>
</gene>
<evidence type="ECO:0000313" key="2">
    <source>
        <dbReference type="EMBL" id="KIN00118.1"/>
    </source>
</evidence>
<protein>
    <submittedName>
        <fullName evidence="2">Uncharacterized protein</fullName>
    </submittedName>
</protein>
<evidence type="ECO:0000313" key="3">
    <source>
        <dbReference type="Proteomes" id="UP000054321"/>
    </source>
</evidence>
<organism evidence="2 3">
    <name type="scientific">Oidiodendron maius (strain Zn)</name>
    <dbReference type="NCBI Taxonomy" id="913774"/>
    <lineage>
        <taxon>Eukaryota</taxon>
        <taxon>Fungi</taxon>
        <taxon>Dikarya</taxon>
        <taxon>Ascomycota</taxon>
        <taxon>Pezizomycotina</taxon>
        <taxon>Leotiomycetes</taxon>
        <taxon>Leotiomycetes incertae sedis</taxon>
        <taxon>Myxotrichaceae</taxon>
        <taxon>Oidiodendron</taxon>
    </lineage>
</organism>
<accession>A0A0C3DDV4</accession>
<feature type="transmembrane region" description="Helical" evidence="1">
    <location>
        <begin position="6"/>
        <end position="27"/>
    </location>
</feature>
<dbReference type="AlphaFoldDB" id="A0A0C3DDV4"/>
<reference evidence="2 3" key="1">
    <citation type="submission" date="2014-04" db="EMBL/GenBank/DDBJ databases">
        <authorList>
            <consortium name="DOE Joint Genome Institute"/>
            <person name="Kuo A."/>
            <person name="Martino E."/>
            <person name="Perotto S."/>
            <person name="Kohler A."/>
            <person name="Nagy L.G."/>
            <person name="Floudas D."/>
            <person name="Copeland A."/>
            <person name="Barry K.W."/>
            <person name="Cichocki N."/>
            <person name="Veneault-Fourrey C."/>
            <person name="LaButti K."/>
            <person name="Lindquist E.A."/>
            <person name="Lipzen A."/>
            <person name="Lundell T."/>
            <person name="Morin E."/>
            <person name="Murat C."/>
            <person name="Sun H."/>
            <person name="Tunlid A."/>
            <person name="Henrissat B."/>
            <person name="Grigoriev I.V."/>
            <person name="Hibbett D.S."/>
            <person name="Martin F."/>
            <person name="Nordberg H.P."/>
            <person name="Cantor M.N."/>
            <person name="Hua S.X."/>
        </authorList>
    </citation>
    <scope>NUCLEOTIDE SEQUENCE [LARGE SCALE GENOMIC DNA]</scope>
    <source>
        <strain evidence="2 3">Zn</strain>
    </source>
</reference>
<sequence>MVAIQNIILAVVAGSVMVEGGLLGAMLGGKRDLEIRGTNNIWVRSTDPAIAAAFKGCAAAIQKAGKKPHVEKKPDNIAFISEFPAICGTEAKAYKPTNGMTVAVSANTITLHNAPDSVIDALDG</sequence>
<keyword evidence="1" id="KW-1133">Transmembrane helix</keyword>
<evidence type="ECO:0000256" key="1">
    <source>
        <dbReference type="SAM" id="Phobius"/>
    </source>
</evidence>
<keyword evidence="3" id="KW-1185">Reference proteome</keyword>
<keyword evidence="1" id="KW-0472">Membrane</keyword>
<keyword evidence="1" id="KW-0812">Transmembrane</keyword>